<comment type="caution">
    <text evidence="1">The sequence shown here is derived from an EMBL/GenBank/DDBJ whole genome shotgun (WGS) entry which is preliminary data.</text>
</comment>
<dbReference type="EMBL" id="AASEPP010000093">
    <property type="protein sequence ID" value="EFC2249393.1"/>
    <property type="molecule type" value="Genomic_DNA"/>
</dbReference>
<evidence type="ECO:0000313" key="1">
    <source>
        <dbReference type="EMBL" id="EFC2249393.1"/>
    </source>
</evidence>
<reference evidence="1 2" key="1">
    <citation type="submission" date="2019-04" db="EMBL/GenBank/DDBJ databases">
        <authorList>
            <consortium name="NARMS: The National Antimicrobial Resistance Monitoring System"/>
        </authorList>
    </citation>
    <scope>NUCLEOTIDE SEQUENCE [LARGE SCALE GENOMIC DNA]</scope>
    <source>
        <strain evidence="1 2">FSIS11919500</strain>
    </source>
</reference>
<dbReference type="Pfam" id="PF02954">
    <property type="entry name" value="HTH_8"/>
    <property type="match status" value="1"/>
</dbReference>
<gene>
    <name evidence="1" type="ORF">E5H86_27295</name>
</gene>
<dbReference type="RefSeq" id="WP_047671539.1">
    <property type="nucleotide sequence ID" value="NZ_BFGA01000017.1"/>
</dbReference>
<organism evidence="1 2">
    <name type="scientific">Escherichia coli</name>
    <dbReference type="NCBI Taxonomy" id="562"/>
    <lineage>
        <taxon>Bacteria</taxon>
        <taxon>Pseudomonadati</taxon>
        <taxon>Pseudomonadota</taxon>
        <taxon>Gammaproteobacteria</taxon>
        <taxon>Enterobacterales</taxon>
        <taxon>Enterobacteriaceae</taxon>
        <taxon>Escherichia</taxon>
    </lineage>
</organism>
<name>A0A166YAW4_ECOLX</name>
<dbReference type="AlphaFoldDB" id="A0A166YAW4"/>
<sequence>MRIPSHKEPGEGHVIQALRQAYADNPRILPGDLCAKFDVSVSTMKRWLAMPENDVQALVNEEVRDMATVDEVIEHFCPNGRDIPDTQRRWRLYQIMRALEDKGWNRIKIARYLGLNRGTARYYLSMSEDEVQRIRDIAEGRLIINVRRTKKPLKKSELLEIIDAQNKLPTITRPQICEVTGLSMSRLMRYLALSPADREALLTGNK</sequence>
<dbReference type="Proteomes" id="UP000531916">
    <property type="component" value="Unassembled WGS sequence"/>
</dbReference>
<proteinExistence type="predicted"/>
<protein>
    <submittedName>
        <fullName evidence="1">Uncharacterized protein</fullName>
    </submittedName>
</protein>
<dbReference type="InterPro" id="IPR002197">
    <property type="entry name" value="HTH_Fis"/>
</dbReference>
<accession>A0A166YAW4</accession>
<dbReference type="GO" id="GO:0043565">
    <property type="term" value="F:sequence-specific DNA binding"/>
    <property type="evidence" value="ECO:0007669"/>
    <property type="project" value="InterPro"/>
</dbReference>
<evidence type="ECO:0000313" key="2">
    <source>
        <dbReference type="Proteomes" id="UP000531916"/>
    </source>
</evidence>